<dbReference type="GO" id="GO:0005576">
    <property type="term" value="C:extracellular region"/>
    <property type="evidence" value="ECO:0007669"/>
    <property type="project" value="TreeGrafter"/>
</dbReference>
<dbReference type="Pfam" id="PF14543">
    <property type="entry name" value="TAXi_N"/>
    <property type="match status" value="1"/>
</dbReference>
<sequence>MDTGSSLVWFPCTQNYACSSCNFQGVDPTNITTFLPELSSSTKLVACKNPKCRWFFPNFNCTDSERKSINRDSKICPSYELHYGSGSTTGFLLTETLIFPGNLKSVDDFVVGCSVFATGAPTGVAGFGRGLESLPSQMGLKRFSYCMVSHQFDDALVYSDLVLDSGAAAASTAAGGGRINYTPFRKITKTLNPGYKKYYYVTLRKDSAGNGGTMVDSGTTFTFMENPVFEMVAREFEKQVGNNYSRATEVENKSGLRRCYRALNEVENSLILPQLSFHFKGGAKLALPLGNYFSFWEDSVVCMTVNTDNGGGRVGPGPAIILGNYQQQDIYMEYDLENERLGFRKQFCR</sequence>
<reference evidence="7" key="1">
    <citation type="submission" date="2020-07" db="EMBL/GenBank/DDBJ databases">
        <title>Ethylene signaling mediates host invasion by parasitic plants.</title>
        <authorList>
            <person name="Yoshida S."/>
        </authorList>
    </citation>
    <scope>NUCLEOTIDE SEQUENCE</scope>
    <source>
        <strain evidence="7">Okayama</strain>
    </source>
</reference>
<dbReference type="SUPFAM" id="SSF50630">
    <property type="entry name" value="Acid proteases"/>
    <property type="match status" value="1"/>
</dbReference>
<evidence type="ECO:0000256" key="4">
    <source>
        <dbReference type="ARBA" id="ARBA00022801"/>
    </source>
</evidence>
<dbReference type="InterPro" id="IPR032799">
    <property type="entry name" value="TAXi_C"/>
</dbReference>
<proteinExistence type="inferred from homology"/>
<dbReference type="GO" id="GO:0006508">
    <property type="term" value="P:proteolysis"/>
    <property type="evidence" value="ECO:0007669"/>
    <property type="project" value="UniProtKB-KW"/>
</dbReference>
<evidence type="ECO:0000259" key="6">
    <source>
        <dbReference type="PROSITE" id="PS51767"/>
    </source>
</evidence>
<dbReference type="PROSITE" id="PS51767">
    <property type="entry name" value="PEPTIDASE_A1"/>
    <property type="match status" value="1"/>
</dbReference>
<gene>
    <name evidence="7" type="ORF">PHJA_001747100</name>
</gene>
<dbReference type="PANTHER" id="PTHR47967:SF36">
    <property type="entry name" value="PEPTIDASE A1 DOMAIN-CONTAINING PROTEIN"/>
    <property type="match status" value="1"/>
</dbReference>
<dbReference type="InterPro" id="IPR032861">
    <property type="entry name" value="TAXi_N"/>
</dbReference>
<evidence type="ECO:0000313" key="8">
    <source>
        <dbReference type="Proteomes" id="UP000653305"/>
    </source>
</evidence>
<dbReference type="AlphaFoldDB" id="A0A830C8X7"/>
<dbReference type="Pfam" id="PF14541">
    <property type="entry name" value="TAXi_C"/>
    <property type="match status" value="1"/>
</dbReference>
<dbReference type="InterPro" id="IPR034161">
    <property type="entry name" value="Pepsin-like_plant"/>
</dbReference>
<dbReference type="InterPro" id="IPR033121">
    <property type="entry name" value="PEPTIDASE_A1"/>
</dbReference>
<keyword evidence="5" id="KW-0325">Glycoprotein</keyword>
<dbReference type="Gene3D" id="2.40.70.10">
    <property type="entry name" value="Acid Proteases"/>
    <property type="match status" value="2"/>
</dbReference>
<evidence type="ECO:0000256" key="3">
    <source>
        <dbReference type="ARBA" id="ARBA00022750"/>
    </source>
</evidence>
<comment type="similarity">
    <text evidence="1">Belongs to the peptidase A1 family.</text>
</comment>
<dbReference type="OrthoDB" id="2747330at2759"/>
<keyword evidence="2" id="KW-0645">Protease</keyword>
<accession>A0A830C8X7</accession>
<dbReference type="EMBL" id="BMAC01000415">
    <property type="protein sequence ID" value="GFP96030.1"/>
    <property type="molecule type" value="Genomic_DNA"/>
</dbReference>
<evidence type="ECO:0000313" key="7">
    <source>
        <dbReference type="EMBL" id="GFP96030.1"/>
    </source>
</evidence>
<dbReference type="GO" id="GO:0004190">
    <property type="term" value="F:aspartic-type endopeptidase activity"/>
    <property type="evidence" value="ECO:0007669"/>
    <property type="project" value="UniProtKB-KW"/>
</dbReference>
<dbReference type="InterPro" id="IPR051708">
    <property type="entry name" value="Plant_Aspart_Prot_A1"/>
</dbReference>
<feature type="domain" description="Peptidase A1" evidence="6">
    <location>
        <begin position="1"/>
        <end position="344"/>
    </location>
</feature>
<dbReference type="InterPro" id="IPR021109">
    <property type="entry name" value="Peptidase_aspartic_dom_sf"/>
</dbReference>
<keyword evidence="8" id="KW-1185">Reference proteome</keyword>
<keyword evidence="3" id="KW-0064">Aspartyl protease</keyword>
<protein>
    <submittedName>
        <fullName evidence="7">Aspartic proteinase nepenthesin-2</fullName>
    </submittedName>
</protein>
<evidence type="ECO:0000256" key="2">
    <source>
        <dbReference type="ARBA" id="ARBA00022670"/>
    </source>
</evidence>
<evidence type="ECO:0000256" key="5">
    <source>
        <dbReference type="ARBA" id="ARBA00023180"/>
    </source>
</evidence>
<organism evidence="7 8">
    <name type="scientific">Phtheirospermum japonicum</name>
    <dbReference type="NCBI Taxonomy" id="374723"/>
    <lineage>
        <taxon>Eukaryota</taxon>
        <taxon>Viridiplantae</taxon>
        <taxon>Streptophyta</taxon>
        <taxon>Embryophyta</taxon>
        <taxon>Tracheophyta</taxon>
        <taxon>Spermatophyta</taxon>
        <taxon>Magnoliopsida</taxon>
        <taxon>eudicotyledons</taxon>
        <taxon>Gunneridae</taxon>
        <taxon>Pentapetalae</taxon>
        <taxon>asterids</taxon>
        <taxon>lamiids</taxon>
        <taxon>Lamiales</taxon>
        <taxon>Orobanchaceae</taxon>
        <taxon>Orobanchaceae incertae sedis</taxon>
        <taxon>Phtheirospermum</taxon>
    </lineage>
</organism>
<dbReference type="Proteomes" id="UP000653305">
    <property type="component" value="Unassembled WGS sequence"/>
</dbReference>
<name>A0A830C8X7_9LAMI</name>
<dbReference type="CDD" id="cd05476">
    <property type="entry name" value="pepsin_A_like_plant"/>
    <property type="match status" value="1"/>
</dbReference>
<evidence type="ECO:0000256" key="1">
    <source>
        <dbReference type="ARBA" id="ARBA00007447"/>
    </source>
</evidence>
<keyword evidence="4" id="KW-0378">Hydrolase</keyword>
<comment type="caution">
    <text evidence="7">The sequence shown here is derived from an EMBL/GenBank/DDBJ whole genome shotgun (WGS) entry which is preliminary data.</text>
</comment>
<dbReference type="PANTHER" id="PTHR47967">
    <property type="entry name" value="OS07G0603500 PROTEIN-RELATED"/>
    <property type="match status" value="1"/>
</dbReference>